<gene>
    <name evidence="1" type="ORF">CVT25_000651</name>
</gene>
<dbReference type="InParanoid" id="A0A409W8R1"/>
<evidence type="ECO:0000313" key="1">
    <source>
        <dbReference type="EMBL" id="PPQ74885.1"/>
    </source>
</evidence>
<protein>
    <recommendedName>
        <fullName evidence="3">Peptidase A2 domain-containing protein</fullName>
    </recommendedName>
</protein>
<name>A0A409W8R1_PSICY</name>
<feature type="non-terminal residue" evidence="1">
    <location>
        <position position="1"/>
    </location>
</feature>
<keyword evidence="2" id="KW-1185">Reference proteome</keyword>
<dbReference type="Gene3D" id="2.40.70.10">
    <property type="entry name" value="Acid Proteases"/>
    <property type="match status" value="1"/>
</dbReference>
<comment type="caution">
    <text evidence="1">The sequence shown here is derived from an EMBL/GenBank/DDBJ whole genome shotgun (WGS) entry which is preliminary data.</text>
</comment>
<reference evidence="1 2" key="1">
    <citation type="journal article" date="2018" name="Evol. Lett.">
        <title>Horizontal gene cluster transfer increased hallucinogenic mushroom diversity.</title>
        <authorList>
            <person name="Reynolds H.T."/>
            <person name="Vijayakumar V."/>
            <person name="Gluck-Thaler E."/>
            <person name="Korotkin H.B."/>
            <person name="Matheny P.B."/>
            <person name="Slot J.C."/>
        </authorList>
    </citation>
    <scope>NUCLEOTIDE SEQUENCE [LARGE SCALE GENOMIC DNA]</scope>
    <source>
        <strain evidence="1 2">2631</strain>
    </source>
</reference>
<dbReference type="EMBL" id="NHYD01003662">
    <property type="protein sequence ID" value="PPQ74885.1"/>
    <property type="molecule type" value="Genomic_DNA"/>
</dbReference>
<evidence type="ECO:0008006" key="3">
    <source>
        <dbReference type="Google" id="ProtNLM"/>
    </source>
</evidence>
<evidence type="ECO:0000313" key="2">
    <source>
        <dbReference type="Proteomes" id="UP000283269"/>
    </source>
</evidence>
<dbReference type="AlphaFoldDB" id="A0A409W8R1"/>
<sequence>LEVDDHLIRSLCFLDVLLALQVLYQLHEPKNIILRVGSNSMDVALSVKPVPSAAPTSIVALLDSSASGCYIHEDLVANLNLPLIPLPHPVAVYNINGTHNANGCIKNTVLLEVSIGDHVENLCFSVANTGSSSLILGLS</sequence>
<dbReference type="OrthoDB" id="3267566at2759"/>
<proteinExistence type="predicted"/>
<organism evidence="1 2">
    <name type="scientific">Psilocybe cyanescens</name>
    <dbReference type="NCBI Taxonomy" id="93625"/>
    <lineage>
        <taxon>Eukaryota</taxon>
        <taxon>Fungi</taxon>
        <taxon>Dikarya</taxon>
        <taxon>Basidiomycota</taxon>
        <taxon>Agaricomycotina</taxon>
        <taxon>Agaricomycetes</taxon>
        <taxon>Agaricomycetidae</taxon>
        <taxon>Agaricales</taxon>
        <taxon>Agaricineae</taxon>
        <taxon>Strophariaceae</taxon>
        <taxon>Psilocybe</taxon>
    </lineage>
</organism>
<accession>A0A409W8R1</accession>
<dbReference type="InterPro" id="IPR021109">
    <property type="entry name" value="Peptidase_aspartic_dom_sf"/>
</dbReference>
<dbReference type="CDD" id="cd00303">
    <property type="entry name" value="retropepsin_like"/>
    <property type="match status" value="1"/>
</dbReference>
<dbReference type="Proteomes" id="UP000283269">
    <property type="component" value="Unassembled WGS sequence"/>
</dbReference>